<organism evidence="1 2">
    <name type="scientific">Auriscalpium vulgare</name>
    <dbReference type="NCBI Taxonomy" id="40419"/>
    <lineage>
        <taxon>Eukaryota</taxon>
        <taxon>Fungi</taxon>
        <taxon>Dikarya</taxon>
        <taxon>Basidiomycota</taxon>
        <taxon>Agaricomycotina</taxon>
        <taxon>Agaricomycetes</taxon>
        <taxon>Russulales</taxon>
        <taxon>Auriscalpiaceae</taxon>
        <taxon>Auriscalpium</taxon>
    </lineage>
</organism>
<reference evidence="1" key="2">
    <citation type="journal article" date="2022" name="New Phytol.">
        <title>Evolutionary transition to the ectomycorrhizal habit in the genomes of a hyperdiverse lineage of mushroom-forming fungi.</title>
        <authorList>
            <person name="Looney B."/>
            <person name="Miyauchi S."/>
            <person name="Morin E."/>
            <person name="Drula E."/>
            <person name="Courty P.E."/>
            <person name="Kohler A."/>
            <person name="Kuo A."/>
            <person name="LaButti K."/>
            <person name="Pangilinan J."/>
            <person name="Lipzen A."/>
            <person name="Riley R."/>
            <person name="Andreopoulos W."/>
            <person name="He G."/>
            <person name="Johnson J."/>
            <person name="Nolan M."/>
            <person name="Tritt A."/>
            <person name="Barry K.W."/>
            <person name="Grigoriev I.V."/>
            <person name="Nagy L.G."/>
            <person name="Hibbett D."/>
            <person name="Henrissat B."/>
            <person name="Matheny P.B."/>
            <person name="Labbe J."/>
            <person name="Martin F.M."/>
        </authorList>
    </citation>
    <scope>NUCLEOTIDE SEQUENCE</scope>
    <source>
        <strain evidence="1">FP105234-sp</strain>
    </source>
</reference>
<dbReference type="EMBL" id="MU276160">
    <property type="protein sequence ID" value="KAI0040886.1"/>
    <property type="molecule type" value="Genomic_DNA"/>
</dbReference>
<gene>
    <name evidence="1" type="ORF">FA95DRAFT_1565997</name>
</gene>
<name>A0ACB8R9S7_9AGAM</name>
<proteinExistence type="predicted"/>
<reference evidence="1" key="1">
    <citation type="submission" date="2021-02" db="EMBL/GenBank/DDBJ databases">
        <authorList>
            <consortium name="DOE Joint Genome Institute"/>
            <person name="Ahrendt S."/>
            <person name="Looney B.P."/>
            <person name="Miyauchi S."/>
            <person name="Morin E."/>
            <person name="Drula E."/>
            <person name="Courty P.E."/>
            <person name="Chicoki N."/>
            <person name="Fauchery L."/>
            <person name="Kohler A."/>
            <person name="Kuo A."/>
            <person name="Labutti K."/>
            <person name="Pangilinan J."/>
            <person name="Lipzen A."/>
            <person name="Riley R."/>
            <person name="Andreopoulos W."/>
            <person name="He G."/>
            <person name="Johnson J."/>
            <person name="Barry K.W."/>
            <person name="Grigoriev I.V."/>
            <person name="Nagy L."/>
            <person name="Hibbett D."/>
            <person name="Henrissat B."/>
            <person name="Matheny P.B."/>
            <person name="Labbe J."/>
            <person name="Martin F."/>
        </authorList>
    </citation>
    <scope>NUCLEOTIDE SEQUENCE</scope>
    <source>
        <strain evidence="1">FP105234-sp</strain>
    </source>
</reference>
<evidence type="ECO:0000313" key="2">
    <source>
        <dbReference type="Proteomes" id="UP000814033"/>
    </source>
</evidence>
<comment type="caution">
    <text evidence="1">The sequence shown here is derived from an EMBL/GenBank/DDBJ whole genome shotgun (WGS) entry which is preliminary data.</text>
</comment>
<dbReference type="Proteomes" id="UP000814033">
    <property type="component" value="Unassembled WGS sequence"/>
</dbReference>
<evidence type="ECO:0000313" key="1">
    <source>
        <dbReference type="EMBL" id="KAI0040886.1"/>
    </source>
</evidence>
<accession>A0ACB8R9S7</accession>
<protein>
    <submittedName>
        <fullName evidence="1">Uncharacterized protein</fullName>
    </submittedName>
</protein>
<sequence length="172" mass="19210">MTWIASLDGRYKQKLRMEPGAQKYIRSLCNVPREERPFIFSQLEVSDASHDNPPHLDKLGWIEVVACRVKVTGAPPHSRTRRVSLPPEIGPLPERSKKDGWHAVALGKARASKHRAAPPVKYLDSWDKPFAKFCFRYQPAGEHESGAIFEPGPSNDPCGEHSCGRTASCRPA</sequence>
<keyword evidence="2" id="KW-1185">Reference proteome</keyword>